<dbReference type="EMBL" id="BQNB010011639">
    <property type="protein sequence ID" value="GJS93195.1"/>
    <property type="molecule type" value="Genomic_DNA"/>
</dbReference>
<dbReference type="Proteomes" id="UP001151760">
    <property type="component" value="Unassembled WGS sequence"/>
</dbReference>
<keyword evidence="2" id="KW-1185">Reference proteome</keyword>
<reference evidence="1" key="2">
    <citation type="submission" date="2022-01" db="EMBL/GenBank/DDBJ databases">
        <authorList>
            <person name="Yamashiro T."/>
            <person name="Shiraishi A."/>
            <person name="Satake H."/>
            <person name="Nakayama K."/>
        </authorList>
    </citation>
    <scope>NUCLEOTIDE SEQUENCE</scope>
</reference>
<protein>
    <submittedName>
        <fullName evidence="1">Uncharacterized protein</fullName>
    </submittedName>
</protein>
<gene>
    <name evidence="1" type="ORF">Tco_0800163</name>
</gene>
<reference evidence="1" key="1">
    <citation type="journal article" date="2022" name="Int. J. Mol. Sci.">
        <title>Draft Genome of Tanacetum Coccineum: Genomic Comparison of Closely Related Tanacetum-Family Plants.</title>
        <authorList>
            <person name="Yamashiro T."/>
            <person name="Shiraishi A."/>
            <person name="Nakayama K."/>
            <person name="Satake H."/>
        </authorList>
    </citation>
    <scope>NUCLEOTIDE SEQUENCE</scope>
</reference>
<name>A0ABQ4ZSC1_9ASTR</name>
<proteinExistence type="predicted"/>
<organism evidence="1 2">
    <name type="scientific">Tanacetum coccineum</name>
    <dbReference type="NCBI Taxonomy" id="301880"/>
    <lineage>
        <taxon>Eukaryota</taxon>
        <taxon>Viridiplantae</taxon>
        <taxon>Streptophyta</taxon>
        <taxon>Embryophyta</taxon>
        <taxon>Tracheophyta</taxon>
        <taxon>Spermatophyta</taxon>
        <taxon>Magnoliopsida</taxon>
        <taxon>eudicotyledons</taxon>
        <taxon>Gunneridae</taxon>
        <taxon>Pentapetalae</taxon>
        <taxon>asterids</taxon>
        <taxon>campanulids</taxon>
        <taxon>Asterales</taxon>
        <taxon>Asteraceae</taxon>
        <taxon>Asteroideae</taxon>
        <taxon>Anthemideae</taxon>
        <taxon>Anthemidinae</taxon>
        <taxon>Tanacetum</taxon>
    </lineage>
</organism>
<sequence>MENANPPPTNNRPVLPVVLRARAVQELHELQDCFAFCLNYHSGTSLVKALYDTSSSSRTYITHAVDVDIRPVNDQVPFAEVQLTAQHNVLYYEQMHTEAIEPIYDTLSVGKGPIAINS</sequence>
<evidence type="ECO:0000313" key="1">
    <source>
        <dbReference type="EMBL" id="GJS93195.1"/>
    </source>
</evidence>
<evidence type="ECO:0000313" key="2">
    <source>
        <dbReference type="Proteomes" id="UP001151760"/>
    </source>
</evidence>
<comment type="caution">
    <text evidence="1">The sequence shown here is derived from an EMBL/GenBank/DDBJ whole genome shotgun (WGS) entry which is preliminary data.</text>
</comment>
<accession>A0ABQ4ZSC1</accession>